<proteinExistence type="predicted"/>
<dbReference type="Proteomes" id="UP000192738">
    <property type="component" value="Unassembled WGS sequence"/>
</dbReference>
<dbReference type="PANTHER" id="PTHR32063:SF11">
    <property type="entry name" value="CATION OR DRUG EFFLUX SYSTEM PROTEIN"/>
    <property type="match status" value="1"/>
</dbReference>
<dbReference type="GO" id="GO:0042910">
    <property type="term" value="F:xenobiotic transmembrane transporter activity"/>
    <property type="evidence" value="ECO:0007669"/>
    <property type="project" value="TreeGrafter"/>
</dbReference>
<accession>A0A1W1YG45</accession>
<evidence type="ECO:0000313" key="1">
    <source>
        <dbReference type="EMBL" id="SMC35137.1"/>
    </source>
</evidence>
<sequence>MNGAQYPEGTVIAFAPPSLPGLGSVGGFTLMLQDRSGGSLNDLDSMAPKFAAAAKERPEIATISSNFKANTPGYEFEVDREKAEQLGVAVDDVFMALQVFLGGSQVNDFNKFGRSYKVIVQAENKFRGDVDATRFLYVKSSNNVMVPLNTLLKPKKINAPTIITRFNGVKAVQINGRQADGYSSGQAMAALEEVAQQTLSDVK</sequence>
<dbReference type="InterPro" id="IPR027463">
    <property type="entry name" value="AcrB_DN_DC_subdom"/>
</dbReference>
<dbReference type="RefSeq" id="WP_084573844.1">
    <property type="nucleotide sequence ID" value="NZ_CP155572.1"/>
</dbReference>
<dbReference type="Pfam" id="PF00873">
    <property type="entry name" value="ACR_tran"/>
    <property type="match status" value="1"/>
</dbReference>
<reference evidence="1 2" key="1">
    <citation type="submission" date="2017-04" db="EMBL/GenBank/DDBJ databases">
        <authorList>
            <person name="Afonso C.L."/>
            <person name="Miller P.J."/>
            <person name="Scott M.A."/>
            <person name="Spackman E."/>
            <person name="Goraichik I."/>
            <person name="Dimitrov K.M."/>
            <person name="Suarez D.L."/>
            <person name="Swayne D.E."/>
        </authorList>
    </citation>
    <scope>NUCLEOTIDE SEQUENCE [LARGE SCALE GENOMIC DNA]</scope>
    <source>
        <strain evidence="1 2">DSM 5090</strain>
    </source>
</reference>
<dbReference type="AlphaFoldDB" id="A0A1W1YG45"/>
<dbReference type="PANTHER" id="PTHR32063">
    <property type="match status" value="1"/>
</dbReference>
<keyword evidence="2" id="KW-1185">Reference proteome</keyword>
<gene>
    <name evidence="1" type="ORF">SAMN04488500_101337</name>
</gene>
<dbReference type="SUPFAM" id="SSF82693">
    <property type="entry name" value="Multidrug efflux transporter AcrB pore domain, PN1, PN2, PC1 and PC2 subdomains"/>
    <property type="match status" value="1"/>
</dbReference>
<dbReference type="Gene3D" id="3.30.2090.10">
    <property type="entry name" value="Multidrug efflux transporter AcrB TolC docking domain, DN and DC subdomains"/>
    <property type="match status" value="1"/>
</dbReference>
<organism evidence="1 2">
    <name type="scientific">Sporomusa malonica</name>
    <dbReference type="NCBI Taxonomy" id="112901"/>
    <lineage>
        <taxon>Bacteria</taxon>
        <taxon>Bacillati</taxon>
        <taxon>Bacillota</taxon>
        <taxon>Negativicutes</taxon>
        <taxon>Selenomonadales</taxon>
        <taxon>Sporomusaceae</taxon>
        <taxon>Sporomusa</taxon>
    </lineage>
</organism>
<protein>
    <submittedName>
        <fullName evidence="1">AcrB/AcrD/AcrF family protein</fullName>
    </submittedName>
</protein>
<dbReference type="SUPFAM" id="SSF82714">
    <property type="entry name" value="Multidrug efflux transporter AcrB TolC docking domain, DN and DC subdomains"/>
    <property type="match status" value="1"/>
</dbReference>
<dbReference type="GO" id="GO:0005886">
    <property type="term" value="C:plasma membrane"/>
    <property type="evidence" value="ECO:0007669"/>
    <property type="project" value="TreeGrafter"/>
</dbReference>
<dbReference type="Gene3D" id="3.30.70.1440">
    <property type="entry name" value="Multidrug efflux transporter AcrB pore domain"/>
    <property type="match status" value="1"/>
</dbReference>
<dbReference type="Gene3D" id="3.30.70.1430">
    <property type="entry name" value="Multidrug efflux transporter AcrB pore domain"/>
    <property type="match status" value="1"/>
</dbReference>
<name>A0A1W1YG45_9FIRM</name>
<dbReference type="EMBL" id="FWXI01000001">
    <property type="protein sequence ID" value="SMC35137.1"/>
    <property type="molecule type" value="Genomic_DNA"/>
</dbReference>
<dbReference type="STRING" id="112901.SAMN04488500_101337"/>
<evidence type="ECO:0000313" key="2">
    <source>
        <dbReference type="Proteomes" id="UP000192738"/>
    </source>
</evidence>
<dbReference type="InterPro" id="IPR001036">
    <property type="entry name" value="Acrflvin-R"/>
</dbReference>